<dbReference type="Proteomes" id="UP001153555">
    <property type="component" value="Unassembled WGS sequence"/>
</dbReference>
<evidence type="ECO:0000313" key="2">
    <source>
        <dbReference type="EMBL" id="CAA0835575.1"/>
    </source>
</evidence>
<dbReference type="EMBL" id="CACSLK010029344">
    <property type="protein sequence ID" value="CAA0835575.1"/>
    <property type="molecule type" value="Genomic_DNA"/>
</dbReference>
<organism evidence="2 3">
    <name type="scientific">Striga hermonthica</name>
    <name type="common">Purple witchweed</name>
    <name type="synonym">Buchnera hermonthica</name>
    <dbReference type="NCBI Taxonomy" id="68872"/>
    <lineage>
        <taxon>Eukaryota</taxon>
        <taxon>Viridiplantae</taxon>
        <taxon>Streptophyta</taxon>
        <taxon>Embryophyta</taxon>
        <taxon>Tracheophyta</taxon>
        <taxon>Spermatophyta</taxon>
        <taxon>Magnoliopsida</taxon>
        <taxon>eudicotyledons</taxon>
        <taxon>Gunneridae</taxon>
        <taxon>Pentapetalae</taxon>
        <taxon>asterids</taxon>
        <taxon>lamiids</taxon>
        <taxon>Lamiales</taxon>
        <taxon>Orobanchaceae</taxon>
        <taxon>Buchnereae</taxon>
        <taxon>Striga</taxon>
    </lineage>
</organism>
<comment type="caution">
    <text evidence="2">The sequence shown here is derived from an EMBL/GenBank/DDBJ whole genome shotgun (WGS) entry which is preliminary data.</text>
</comment>
<keyword evidence="3" id="KW-1185">Reference proteome</keyword>
<accession>A0A9N7NRX7</accession>
<reference evidence="2" key="1">
    <citation type="submission" date="2019-12" db="EMBL/GenBank/DDBJ databases">
        <authorList>
            <person name="Scholes J."/>
        </authorList>
    </citation>
    <scope>NUCLEOTIDE SEQUENCE</scope>
</reference>
<dbReference type="AlphaFoldDB" id="A0A9N7NRX7"/>
<feature type="non-terminal residue" evidence="2">
    <location>
        <position position="114"/>
    </location>
</feature>
<feature type="compositionally biased region" description="Polar residues" evidence="1">
    <location>
        <begin position="44"/>
        <end position="59"/>
    </location>
</feature>
<protein>
    <submittedName>
        <fullName evidence="2">Uncharacterized protein</fullName>
    </submittedName>
</protein>
<gene>
    <name evidence="2" type="ORF">SHERM_02943</name>
</gene>
<proteinExistence type="predicted"/>
<feature type="non-terminal residue" evidence="2">
    <location>
        <position position="1"/>
    </location>
</feature>
<feature type="region of interest" description="Disordered" evidence="1">
    <location>
        <begin position="1"/>
        <end position="114"/>
    </location>
</feature>
<name>A0A9N7NRX7_STRHE</name>
<evidence type="ECO:0000256" key="1">
    <source>
        <dbReference type="SAM" id="MobiDB-lite"/>
    </source>
</evidence>
<evidence type="ECO:0000313" key="3">
    <source>
        <dbReference type="Proteomes" id="UP001153555"/>
    </source>
</evidence>
<sequence>VRSTPNRATRAGAMHANSAWQRPVSLRAPDARSAQRVQAAPDNTKPNSQHACTPVTQPCPNARWGVPARASTPQRRTSAHSRPRSVPSSTPECPVPSGPPSSARVPPAATVHAS</sequence>